<comment type="caution">
    <text evidence="2">The sequence shown here is derived from an EMBL/GenBank/DDBJ whole genome shotgun (WGS) entry which is preliminary data.</text>
</comment>
<dbReference type="AlphaFoldDB" id="A0ABD0J3F4"/>
<evidence type="ECO:0000256" key="1">
    <source>
        <dbReference type="SAM" id="MobiDB-lite"/>
    </source>
</evidence>
<protein>
    <submittedName>
        <fullName evidence="2">Uncharacterized protein</fullName>
    </submittedName>
</protein>
<dbReference type="EMBL" id="JACVVK020000702">
    <property type="protein sequence ID" value="KAK7454426.1"/>
    <property type="molecule type" value="Genomic_DNA"/>
</dbReference>
<name>A0ABD0J3F4_9CAEN</name>
<feature type="region of interest" description="Disordered" evidence="1">
    <location>
        <begin position="1"/>
        <end position="22"/>
    </location>
</feature>
<accession>A0ABD0J3F4</accession>
<proteinExistence type="predicted"/>
<dbReference type="Proteomes" id="UP001519460">
    <property type="component" value="Unassembled WGS sequence"/>
</dbReference>
<evidence type="ECO:0000313" key="2">
    <source>
        <dbReference type="EMBL" id="KAK7454426.1"/>
    </source>
</evidence>
<reference evidence="2 3" key="1">
    <citation type="journal article" date="2023" name="Sci. Data">
        <title>Genome assembly of the Korean intertidal mud-creeper Batillaria attramentaria.</title>
        <authorList>
            <person name="Patra A.K."/>
            <person name="Ho P.T."/>
            <person name="Jun S."/>
            <person name="Lee S.J."/>
            <person name="Kim Y."/>
            <person name="Won Y.J."/>
        </authorList>
    </citation>
    <scope>NUCLEOTIDE SEQUENCE [LARGE SCALE GENOMIC DNA]</scope>
    <source>
        <strain evidence="2">Wonlab-2016</strain>
    </source>
</reference>
<sequence length="99" mass="10797">MGDHTDVTTRLQSDGQGRYNARVDSGTLGTGFPTCDLWPVATPALVMEAFGTTLFDSSCDCDRRHGERSDSTLNEGRHAQHVKTNGRLINGLTIAWCEV</sequence>
<keyword evidence="3" id="KW-1185">Reference proteome</keyword>
<evidence type="ECO:0000313" key="3">
    <source>
        <dbReference type="Proteomes" id="UP001519460"/>
    </source>
</evidence>
<organism evidence="2 3">
    <name type="scientific">Batillaria attramentaria</name>
    <dbReference type="NCBI Taxonomy" id="370345"/>
    <lineage>
        <taxon>Eukaryota</taxon>
        <taxon>Metazoa</taxon>
        <taxon>Spiralia</taxon>
        <taxon>Lophotrochozoa</taxon>
        <taxon>Mollusca</taxon>
        <taxon>Gastropoda</taxon>
        <taxon>Caenogastropoda</taxon>
        <taxon>Sorbeoconcha</taxon>
        <taxon>Cerithioidea</taxon>
        <taxon>Batillariidae</taxon>
        <taxon>Batillaria</taxon>
    </lineage>
</organism>
<gene>
    <name evidence="2" type="ORF">BaRGS_00039579</name>
</gene>